<gene>
    <name evidence="2" type="ORF">URODEC1_LOCUS9024</name>
</gene>
<keyword evidence="3" id="KW-1185">Reference proteome</keyword>
<feature type="compositionally biased region" description="Basic and acidic residues" evidence="1">
    <location>
        <begin position="135"/>
        <end position="150"/>
    </location>
</feature>
<organism evidence="2 3">
    <name type="scientific">Urochloa decumbens</name>
    <dbReference type="NCBI Taxonomy" id="240449"/>
    <lineage>
        <taxon>Eukaryota</taxon>
        <taxon>Viridiplantae</taxon>
        <taxon>Streptophyta</taxon>
        <taxon>Embryophyta</taxon>
        <taxon>Tracheophyta</taxon>
        <taxon>Spermatophyta</taxon>
        <taxon>Magnoliopsida</taxon>
        <taxon>Liliopsida</taxon>
        <taxon>Poales</taxon>
        <taxon>Poaceae</taxon>
        <taxon>PACMAD clade</taxon>
        <taxon>Panicoideae</taxon>
        <taxon>Panicodae</taxon>
        <taxon>Paniceae</taxon>
        <taxon>Melinidinae</taxon>
        <taxon>Urochloa</taxon>
    </lineage>
</organism>
<evidence type="ECO:0000256" key="1">
    <source>
        <dbReference type="SAM" id="MobiDB-lite"/>
    </source>
</evidence>
<feature type="region of interest" description="Disordered" evidence="1">
    <location>
        <begin position="1"/>
        <end position="25"/>
    </location>
</feature>
<name>A0ABC8W180_9POAL</name>
<reference evidence="2 3" key="2">
    <citation type="submission" date="2024-10" db="EMBL/GenBank/DDBJ databases">
        <authorList>
            <person name="Ryan C."/>
        </authorList>
    </citation>
    <scope>NUCLEOTIDE SEQUENCE [LARGE SCALE GENOMIC DNA]</scope>
</reference>
<reference evidence="3" key="1">
    <citation type="submission" date="2024-06" db="EMBL/GenBank/DDBJ databases">
        <authorList>
            <person name="Ryan C."/>
        </authorList>
    </citation>
    <scope>NUCLEOTIDE SEQUENCE [LARGE SCALE GENOMIC DNA]</scope>
</reference>
<sequence length="208" mass="22221">MIQEVAAAVEETVMAGSSAPAGTDQLDLEAAEQLIQLSGGADDDVGSESRSADSVKCAGKKEKDKEAAAVESRMRSAARSPVAAEAGKDGDGGEPDSSSKGAAESFACSTAAGVEEDKDKAAAVVESPRRSAAGGKKDRDGGIVDAEERKRPKFRSLADIYRETDKKRATDKKILNRDPSEDESKKKKKRRTKMIPVEDRYYLHMQVN</sequence>
<feature type="compositionally biased region" description="Basic and acidic residues" evidence="1">
    <location>
        <begin position="160"/>
        <end position="185"/>
    </location>
</feature>
<evidence type="ECO:0000313" key="3">
    <source>
        <dbReference type="Proteomes" id="UP001497457"/>
    </source>
</evidence>
<proteinExistence type="predicted"/>
<feature type="region of interest" description="Disordered" evidence="1">
    <location>
        <begin position="38"/>
        <end position="208"/>
    </location>
</feature>
<protein>
    <submittedName>
        <fullName evidence="2">Uncharacterized protein</fullName>
    </submittedName>
</protein>
<evidence type="ECO:0000313" key="2">
    <source>
        <dbReference type="EMBL" id="CAL4900971.1"/>
    </source>
</evidence>
<dbReference type="AlphaFoldDB" id="A0ABC8W180"/>
<dbReference type="EMBL" id="OZ075121">
    <property type="protein sequence ID" value="CAL4900971.1"/>
    <property type="molecule type" value="Genomic_DNA"/>
</dbReference>
<accession>A0ABC8W180</accession>
<dbReference type="Proteomes" id="UP001497457">
    <property type="component" value="Chromosome 11b"/>
</dbReference>
<feature type="compositionally biased region" description="Basic and acidic residues" evidence="1">
    <location>
        <begin position="59"/>
        <end position="74"/>
    </location>
</feature>
<feature type="compositionally biased region" description="Low complexity" evidence="1">
    <location>
        <begin position="1"/>
        <end position="13"/>
    </location>
</feature>